<dbReference type="RefSeq" id="WP_109335680.1">
    <property type="nucleotide sequence ID" value="NZ_CP021355.1"/>
</dbReference>
<dbReference type="OrthoDB" id="4482428at2"/>
<evidence type="ECO:0000313" key="2">
    <source>
        <dbReference type="EMBL" id="AWK76211.1"/>
    </source>
</evidence>
<dbReference type="Proteomes" id="UP000245711">
    <property type="component" value="Plasmid pRB98"/>
</dbReference>
<proteinExistence type="predicted"/>
<accession>A0A2S2C5N1</accession>
<keyword evidence="3" id="KW-1185">Reference proteome</keyword>
<protein>
    <submittedName>
        <fullName evidence="2">Uncharacterized protein</fullName>
    </submittedName>
</protein>
<reference evidence="2 3" key="1">
    <citation type="submission" date="2017-05" db="EMBL/GenBank/DDBJ databases">
        <title>Isolation of Rhodococcus sp. S2-17 biodegrading of BP-3.</title>
        <authorList>
            <person name="Lee Y."/>
            <person name="Kim K.H."/>
            <person name="Chun B.H."/>
            <person name="Jung H.S."/>
            <person name="Jeon C.O."/>
        </authorList>
    </citation>
    <scope>NUCLEOTIDE SEQUENCE [LARGE SCALE GENOMIC DNA]</scope>
    <source>
        <strain evidence="2 3">S2-17</strain>
        <plasmid evidence="3">prb98</plasmid>
    </source>
</reference>
<evidence type="ECO:0000313" key="3">
    <source>
        <dbReference type="Proteomes" id="UP000245711"/>
    </source>
</evidence>
<name>A0A2S2C5N1_9NOCA</name>
<dbReference type="EMBL" id="CP021355">
    <property type="protein sequence ID" value="AWK76211.1"/>
    <property type="molecule type" value="Genomic_DNA"/>
</dbReference>
<geneLocation type="plasmid" evidence="3">
    <name>prb98</name>
</geneLocation>
<dbReference type="AlphaFoldDB" id="A0A2S2C5N1"/>
<evidence type="ECO:0000256" key="1">
    <source>
        <dbReference type="SAM" id="MobiDB-lite"/>
    </source>
</evidence>
<gene>
    <name evidence="2" type="ORF">CBI38_32455</name>
</gene>
<organism evidence="2 3">
    <name type="scientific">Rhodococcus oxybenzonivorans</name>
    <dbReference type="NCBI Taxonomy" id="1990687"/>
    <lineage>
        <taxon>Bacteria</taxon>
        <taxon>Bacillati</taxon>
        <taxon>Actinomycetota</taxon>
        <taxon>Actinomycetes</taxon>
        <taxon>Mycobacteriales</taxon>
        <taxon>Nocardiaceae</taxon>
        <taxon>Rhodococcus</taxon>
    </lineage>
</organism>
<sequence>MSVPRARSDADWERQISTEQHGRRVRERSRSAPAGKLASIADYYRAVLPAHEADAPPDEHDE</sequence>
<feature type="region of interest" description="Disordered" evidence="1">
    <location>
        <begin position="1"/>
        <end position="34"/>
    </location>
</feature>
<keyword evidence="2" id="KW-0614">Plasmid</keyword>
<feature type="compositionally biased region" description="Basic and acidic residues" evidence="1">
    <location>
        <begin position="1"/>
        <end position="22"/>
    </location>
</feature>
<dbReference type="KEGG" id="roz:CBI38_32455"/>